<evidence type="ECO:0000313" key="12">
    <source>
        <dbReference type="EMBL" id="SDB03571.1"/>
    </source>
</evidence>
<evidence type="ECO:0000256" key="1">
    <source>
        <dbReference type="ARBA" id="ARBA00000085"/>
    </source>
</evidence>
<dbReference type="PANTHER" id="PTHR45339:SF1">
    <property type="entry name" value="HYBRID SIGNAL TRANSDUCTION HISTIDINE KINASE J"/>
    <property type="match status" value="1"/>
</dbReference>
<keyword evidence="5 12" id="KW-0808">Transferase</keyword>
<sequence length="452" mass="51220">MEKEYKSIKEIAQEWDLTVRRVQMLCTSGKLPGAKKVGNLWAIPADVKRPIDKRMAQGDQRKPLKKIGKYRTLQELPFISRISHDIRTDLNAICGYTDMIIAHQGEEERIAEYRQNIKNSEKSILRVLKNTVELTRLYNGALHESEELFSVEAMLQNLMEQESFEASQKGVKIIKVINVRHEFLRSDLDKIECILGNLLNNAVKYSEKGGVVKITATEQKRTRNGRCRVEYSISDQGQGMTEEFLDKIYHYVSSDSDEVQIQGSNSGIGLVLAKGLTDYLGGNFEIESYIDFGTNVKVMLSHRVADLSEFAKEDLQEKVEFGLNGKRILLAEDNELNRLYAVEILKEAGCEVDCVQDGIVCVAKLETEKAGYYDCILMDLMMPNLDGISATKIIRNLEDQDRSKIPIIAMTASVMNEDREKALLAGMNGFVEKPLDVKRLFEIMKNVIMTAK</sequence>
<dbReference type="Gene3D" id="1.10.287.130">
    <property type="match status" value="1"/>
</dbReference>
<protein>
    <recommendedName>
        <fullName evidence="3">Stage 0 sporulation protein A homolog</fullName>
        <ecNumber evidence="2">2.7.13.3</ecNumber>
    </recommendedName>
</protein>
<dbReference type="STRING" id="1732.SAMN02910417_00277"/>
<comment type="function">
    <text evidence="7">May play the central regulatory role in sporulation. It may be an element of the effector pathway responsible for the activation of sporulation genes in response to nutritional stress. Spo0A may act in concert with spo0H (a sigma factor) to control the expression of some genes that are critical to the sporulation process.</text>
</comment>
<dbReference type="EMBL" id="FMXR01000004">
    <property type="protein sequence ID" value="SDB03571.1"/>
    <property type="molecule type" value="Genomic_DNA"/>
</dbReference>
<keyword evidence="4 8" id="KW-0597">Phosphoprotein</keyword>
<dbReference type="CDD" id="cd00082">
    <property type="entry name" value="HisKA"/>
    <property type="match status" value="1"/>
</dbReference>
<keyword evidence="9" id="KW-0175">Coiled coil</keyword>
<evidence type="ECO:0000259" key="11">
    <source>
        <dbReference type="PROSITE" id="PS50110"/>
    </source>
</evidence>
<dbReference type="GO" id="GO:0000155">
    <property type="term" value="F:phosphorelay sensor kinase activity"/>
    <property type="evidence" value="ECO:0007669"/>
    <property type="project" value="InterPro"/>
</dbReference>
<organism evidence="12 13">
    <name type="scientific">Eubacterium oxidoreducens</name>
    <dbReference type="NCBI Taxonomy" id="1732"/>
    <lineage>
        <taxon>Bacteria</taxon>
        <taxon>Bacillati</taxon>
        <taxon>Bacillota</taxon>
        <taxon>Clostridia</taxon>
        <taxon>Eubacteriales</taxon>
        <taxon>Eubacteriaceae</taxon>
        <taxon>Eubacterium</taxon>
    </lineage>
</organism>
<dbReference type="PANTHER" id="PTHR45339">
    <property type="entry name" value="HYBRID SIGNAL TRANSDUCTION HISTIDINE KINASE J"/>
    <property type="match status" value="1"/>
</dbReference>
<evidence type="ECO:0000256" key="6">
    <source>
        <dbReference type="ARBA" id="ARBA00023012"/>
    </source>
</evidence>
<dbReference type="SMART" id="SM00387">
    <property type="entry name" value="HATPase_c"/>
    <property type="match status" value="1"/>
</dbReference>
<dbReference type="RefSeq" id="WP_090171378.1">
    <property type="nucleotide sequence ID" value="NZ_FMXR01000004.1"/>
</dbReference>
<evidence type="ECO:0000256" key="9">
    <source>
        <dbReference type="SAM" id="Coils"/>
    </source>
</evidence>
<dbReference type="PROSITE" id="PS50110">
    <property type="entry name" value="RESPONSE_REGULATORY"/>
    <property type="match status" value="1"/>
</dbReference>
<feature type="modified residue" description="4-aspartylphosphate" evidence="8">
    <location>
        <position position="379"/>
    </location>
</feature>
<evidence type="ECO:0000256" key="2">
    <source>
        <dbReference type="ARBA" id="ARBA00012438"/>
    </source>
</evidence>
<evidence type="ECO:0000256" key="5">
    <source>
        <dbReference type="ARBA" id="ARBA00022777"/>
    </source>
</evidence>
<feature type="domain" description="Response regulatory" evidence="11">
    <location>
        <begin position="327"/>
        <end position="448"/>
    </location>
</feature>
<evidence type="ECO:0000313" key="13">
    <source>
        <dbReference type="Proteomes" id="UP000199228"/>
    </source>
</evidence>
<keyword evidence="6" id="KW-0902">Two-component regulatory system</keyword>
<reference evidence="12 13" key="1">
    <citation type="submission" date="2016-10" db="EMBL/GenBank/DDBJ databases">
        <authorList>
            <person name="de Groot N.N."/>
        </authorList>
    </citation>
    <scope>NUCLEOTIDE SEQUENCE [LARGE SCALE GENOMIC DNA]</scope>
    <source>
        <strain evidence="12 13">DSM 3217</strain>
    </source>
</reference>
<name>A0A1G6A544_EUBOX</name>
<dbReference type="InterPro" id="IPR011006">
    <property type="entry name" value="CheY-like_superfamily"/>
</dbReference>
<dbReference type="PROSITE" id="PS50109">
    <property type="entry name" value="HIS_KIN"/>
    <property type="match status" value="1"/>
</dbReference>
<feature type="domain" description="Histidine kinase" evidence="10">
    <location>
        <begin position="81"/>
        <end position="304"/>
    </location>
</feature>
<accession>A0A1G6A544</accession>
<dbReference type="SUPFAM" id="SSF52172">
    <property type="entry name" value="CheY-like"/>
    <property type="match status" value="1"/>
</dbReference>
<evidence type="ECO:0000256" key="3">
    <source>
        <dbReference type="ARBA" id="ARBA00018672"/>
    </source>
</evidence>
<dbReference type="Pfam" id="PF00072">
    <property type="entry name" value="Response_reg"/>
    <property type="match status" value="1"/>
</dbReference>
<dbReference type="InterPro" id="IPR003661">
    <property type="entry name" value="HisK_dim/P_dom"/>
</dbReference>
<dbReference type="InterPro" id="IPR005467">
    <property type="entry name" value="His_kinase_dom"/>
</dbReference>
<dbReference type="Gene3D" id="3.40.50.2300">
    <property type="match status" value="1"/>
</dbReference>
<dbReference type="Pfam" id="PF02518">
    <property type="entry name" value="HATPase_c"/>
    <property type="match status" value="1"/>
</dbReference>
<dbReference type="Proteomes" id="UP000199228">
    <property type="component" value="Unassembled WGS sequence"/>
</dbReference>
<dbReference type="InterPro" id="IPR036097">
    <property type="entry name" value="HisK_dim/P_sf"/>
</dbReference>
<dbReference type="AlphaFoldDB" id="A0A1G6A544"/>
<dbReference type="SMART" id="SM00448">
    <property type="entry name" value="REC"/>
    <property type="match status" value="1"/>
</dbReference>
<dbReference type="InterPro" id="IPR036890">
    <property type="entry name" value="HATPase_C_sf"/>
</dbReference>
<gene>
    <name evidence="12" type="ORF">SAMN02910417_00277</name>
</gene>
<proteinExistence type="predicted"/>
<dbReference type="SUPFAM" id="SSF55874">
    <property type="entry name" value="ATPase domain of HSP90 chaperone/DNA topoisomerase II/histidine kinase"/>
    <property type="match status" value="1"/>
</dbReference>
<keyword evidence="5 12" id="KW-0418">Kinase</keyword>
<dbReference type="Pfam" id="PF00512">
    <property type="entry name" value="HisKA"/>
    <property type="match status" value="1"/>
</dbReference>
<comment type="catalytic activity">
    <reaction evidence="1">
        <text>ATP + protein L-histidine = ADP + protein N-phospho-L-histidine.</text>
        <dbReference type="EC" id="2.7.13.3"/>
    </reaction>
</comment>
<evidence type="ECO:0000259" key="10">
    <source>
        <dbReference type="PROSITE" id="PS50109"/>
    </source>
</evidence>
<evidence type="ECO:0000256" key="8">
    <source>
        <dbReference type="PROSITE-ProRule" id="PRU00169"/>
    </source>
</evidence>
<dbReference type="InterPro" id="IPR001789">
    <property type="entry name" value="Sig_transdc_resp-reg_receiver"/>
</dbReference>
<dbReference type="CDD" id="cd17546">
    <property type="entry name" value="REC_hyHK_CKI1_RcsC-like"/>
    <property type="match status" value="1"/>
</dbReference>
<dbReference type="Gene3D" id="3.30.565.10">
    <property type="entry name" value="Histidine kinase-like ATPase, C-terminal domain"/>
    <property type="match status" value="1"/>
</dbReference>
<evidence type="ECO:0000256" key="7">
    <source>
        <dbReference type="ARBA" id="ARBA00024867"/>
    </source>
</evidence>
<dbReference type="InterPro" id="IPR003594">
    <property type="entry name" value="HATPase_dom"/>
</dbReference>
<dbReference type="SMART" id="SM00388">
    <property type="entry name" value="HisKA"/>
    <property type="match status" value="1"/>
</dbReference>
<dbReference type="SUPFAM" id="SSF47384">
    <property type="entry name" value="Homodimeric domain of signal transducing histidine kinase"/>
    <property type="match status" value="1"/>
</dbReference>
<dbReference type="OrthoDB" id="9803190at2"/>
<feature type="coiled-coil region" evidence="9">
    <location>
        <begin position="103"/>
        <end position="130"/>
    </location>
</feature>
<evidence type="ECO:0000256" key="4">
    <source>
        <dbReference type="ARBA" id="ARBA00022553"/>
    </source>
</evidence>
<dbReference type="EC" id="2.7.13.3" evidence="2"/>
<keyword evidence="13" id="KW-1185">Reference proteome</keyword>